<feature type="domain" description="Ricin B lectin" evidence="15">
    <location>
        <begin position="405"/>
        <end position="529"/>
    </location>
</feature>
<dbReference type="SUPFAM" id="SSF50370">
    <property type="entry name" value="Ricin B-like lectins"/>
    <property type="match status" value="1"/>
</dbReference>
<comment type="subcellular location">
    <subcellularLocation>
        <location evidence="2 14">Golgi apparatus membrane</location>
        <topology evidence="2 14">Single-pass type II membrane protein</topology>
    </subcellularLocation>
</comment>
<dbReference type="Pfam" id="PF00535">
    <property type="entry name" value="Glycos_transf_2"/>
    <property type="match status" value="1"/>
</dbReference>
<dbReference type="Proteomes" id="UP000046395">
    <property type="component" value="Unassembled WGS sequence"/>
</dbReference>
<dbReference type="PANTHER" id="PTHR11675:SF134">
    <property type="entry name" value="N-ACETYLGALACTOSAMINYLTRANSFERASE 4-RELATED"/>
    <property type="match status" value="1"/>
</dbReference>
<dbReference type="GO" id="GO:0004653">
    <property type="term" value="F:polypeptide N-acetylgalactosaminyltransferase activity"/>
    <property type="evidence" value="ECO:0007669"/>
    <property type="project" value="TreeGrafter"/>
</dbReference>
<keyword evidence="9 14" id="KW-0333">Golgi apparatus</keyword>
<dbReference type="InterPro" id="IPR000772">
    <property type="entry name" value="Ricin_B_lectin"/>
</dbReference>
<evidence type="ECO:0000313" key="16">
    <source>
        <dbReference type="Proteomes" id="UP000046395"/>
    </source>
</evidence>
<keyword evidence="13 14" id="KW-0464">Manganese</keyword>
<keyword evidence="16" id="KW-1185">Reference proteome</keyword>
<evidence type="ECO:0000256" key="4">
    <source>
        <dbReference type="ARBA" id="ARBA00005680"/>
    </source>
</evidence>
<keyword evidence="6 14" id="KW-0430">Lectin</keyword>
<dbReference type="GO" id="GO:0006493">
    <property type="term" value="P:protein O-linked glycosylation"/>
    <property type="evidence" value="ECO:0007669"/>
    <property type="project" value="TreeGrafter"/>
</dbReference>
<evidence type="ECO:0000256" key="3">
    <source>
        <dbReference type="ARBA" id="ARBA00004922"/>
    </source>
</evidence>
<dbReference type="Gene3D" id="2.80.10.50">
    <property type="match status" value="1"/>
</dbReference>
<comment type="similarity">
    <text evidence="4 14">Belongs to the glycosyltransferase 2 family. GalNAc-T subfamily.</text>
</comment>
<evidence type="ECO:0000259" key="15">
    <source>
        <dbReference type="SMART" id="SM00458"/>
    </source>
</evidence>
<dbReference type="InterPro" id="IPR001173">
    <property type="entry name" value="Glyco_trans_2-like"/>
</dbReference>
<evidence type="ECO:0000256" key="13">
    <source>
        <dbReference type="ARBA" id="ARBA00023211"/>
    </source>
</evidence>
<dbReference type="InterPro" id="IPR029044">
    <property type="entry name" value="Nucleotide-diphossugar_trans"/>
</dbReference>
<proteinExistence type="inferred from homology"/>
<evidence type="ECO:0000256" key="7">
    <source>
        <dbReference type="ARBA" id="ARBA00022968"/>
    </source>
</evidence>
<evidence type="ECO:0000256" key="10">
    <source>
        <dbReference type="ARBA" id="ARBA00023136"/>
    </source>
</evidence>
<evidence type="ECO:0000256" key="1">
    <source>
        <dbReference type="ARBA" id="ARBA00001936"/>
    </source>
</evidence>
<sequence>MLLDHRLCNRQKDWHDYGRMRSDKARSGVGEQGKPYILTKQQAASPLLNKLYRENGYSGFVSDLLPLYRSTNDVRPKACLTRKYCDDLPSVSIVLPFHNEHLSVLLRSVYSILYRSPESLLEEVILVDDASTKPDLKKPLDDHLRMNRLEKVTVLRTMGADGKRQGLIRARINGAKVATGKVLVFMDAHSEVGYNWLPPLLQPIVDDWRTVTCPFIDVIDCDTFAIRGQGSGVRGTFNWQFQYKNIPLLNATKLPVDPFENPVMAGGYFAINRFWYEALGGYDGELMIWGGEQYELSFKVWQCHGRILDVPCSHVAHIYRCKYVPFENPGIGDFLSRNYKRVAEVWMDEFKEYLYQRNPSIRNADAGDLSKQMAVRRKLKCKSFKWFMTNVMFDQEKYYPVNEPPSAFVGSLKNLQSGFCIQSNAMAKSAVRMGKCDRGSKGQFELTWRPDLRLQGADLCLDSPSSVPNGVVVFYRCHGQGGNQEWQYYPNSSQIHQTVLNMCLASSTDGTVVIRKCRQDDSSQKWKWEK</sequence>
<keyword evidence="7" id="KW-0735">Signal-anchor</keyword>
<evidence type="ECO:0000313" key="17">
    <source>
        <dbReference type="WBParaSite" id="TMUE_3000011007.1"/>
    </source>
</evidence>
<evidence type="ECO:0000256" key="8">
    <source>
        <dbReference type="ARBA" id="ARBA00022989"/>
    </source>
</evidence>
<reference evidence="17" key="1">
    <citation type="submission" date="2019-12" db="UniProtKB">
        <authorList>
            <consortium name="WormBaseParasite"/>
        </authorList>
    </citation>
    <scope>IDENTIFICATION</scope>
</reference>
<dbReference type="AlphaFoldDB" id="A0A5S6QVU0"/>
<keyword evidence="5" id="KW-0812">Transmembrane</keyword>
<dbReference type="GO" id="GO:0030246">
    <property type="term" value="F:carbohydrate binding"/>
    <property type="evidence" value="ECO:0007669"/>
    <property type="project" value="UniProtKB-KW"/>
</dbReference>
<dbReference type="InterPro" id="IPR035992">
    <property type="entry name" value="Ricin_B-like_lectins"/>
</dbReference>
<accession>A0A5S6QVU0</accession>
<name>A0A5S6QVU0_TRIMR</name>
<dbReference type="PANTHER" id="PTHR11675">
    <property type="entry name" value="N-ACETYLGALACTOSAMINYLTRANSFERASE"/>
    <property type="match status" value="1"/>
</dbReference>
<comment type="cofactor">
    <cofactor evidence="1 14">
        <name>Mn(2+)</name>
        <dbReference type="ChEBI" id="CHEBI:29035"/>
    </cofactor>
</comment>
<keyword evidence="12" id="KW-0325">Glycoprotein</keyword>
<dbReference type="Gene3D" id="3.90.550.10">
    <property type="entry name" value="Spore Coat Polysaccharide Biosynthesis Protein SpsA, Chain A"/>
    <property type="match status" value="1"/>
</dbReference>
<keyword evidence="10" id="KW-0472">Membrane</keyword>
<organism evidence="16 17">
    <name type="scientific">Trichuris muris</name>
    <name type="common">Mouse whipworm</name>
    <dbReference type="NCBI Taxonomy" id="70415"/>
    <lineage>
        <taxon>Eukaryota</taxon>
        <taxon>Metazoa</taxon>
        <taxon>Ecdysozoa</taxon>
        <taxon>Nematoda</taxon>
        <taxon>Enoplea</taxon>
        <taxon>Dorylaimia</taxon>
        <taxon>Trichinellida</taxon>
        <taxon>Trichuridae</taxon>
        <taxon>Trichuris</taxon>
    </lineage>
</organism>
<dbReference type="WBParaSite" id="TMUE_3000011007.1">
    <property type="protein sequence ID" value="TMUE_3000011007.1"/>
    <property type="gene ID" value="WBGene00284996"/>
</dbReference>
<dbReference type="UniPathway" id="UPA00378"/>
<dbReference type="InterPro" id="IPR045885">
    <property type="entry name" value="GalNAc-T"/>
</dbReference>
<dbReference type="Pfam" id="PF00652">
    <property type="entry name" value="Ricin_B_lectin"/>
    <property type="match status" value="1"/>
</dbReference>
<evidence type="ECO:0000256" key="11">
    <source>
        <dbReference type="ARBA" id="ARBA00023157"/>
    </source>
</evidence>
<dbReference type="CDD" id="cd02510">
    <property type="entry name" value="pp-GalNAc-T"/>
    <property type="match status" value="1"/>
</dbReference>
<dbReference type="GO" id="GO:0000139">
    <property type="term" value="C:Golgi membrane"/>
    <property type="evidence" value="ECO:0007669"/>
    <property type="project" value="UniProtKB-SubCell"/>
</dbReference>
<evidence type="ECO:0000256" key="6">
    <source>
        <dbReference type="ARBA" id="ARBA00022734"/>
    </source>
</evidence>
<keyword evidence="14" id="KW-0328">Glycosyltransferase</keyword>
<evidence type="ECO:0000256" key="5">
    <source>
        <dbReference type="ARBA" id="ARBA00022692"/>
    </source>
</evidence>
<dbReference type="PROSITE" id="PS50231">
    <property type="entry name" value="RICIN_B_LECTIN"/>
    <property type="match status" value="1"/>
</dbReference>
<evidence type="ECO:0000256" key="9">
    <source>
        <dbReference type="ARBA" id="ARBA00023034"/>
    </source>
</evidence>
<evidence type="ECO:0000256" key="2">
    <source>
        <dbReference type="ARBA" id="ARBA00004323"/>
    </source>
</evidence>
<keyword evidence="11 14" id="KW-1015">Disulfide bond</keyword>
<protein>
    <recommendedName>
        <fullName evidence="14">Polypeptide N-acetylgalactosaminyltransferase</fullName>
        <ecNumber evidence="14">2.4.1.-</ecNumber>
    </recommendedName>
    <alternativeName>
        <fullName evidence="14">Protein-UDP acetylgalactosaminyltransferase</fullName>
    </alternativeName>
</protein>
<dbReference type="EC" id="2.4.1.-" evidence="14"/>
<keyword evidence="8" id="KW-1133">Transmembrane helix</keyword>
<dbReference type="SUPFAM" id="SSF53448">
    <property type="entry name" value="Nucleotide-diphospho-sugar transferases"/>
    <property type="match status" value="1"/>
</dbReference>
<comment type="pathway">
    <text evidence="3 14">Protein modification; protein glycosylation.</text>
</comment>
<evidence type="ECO:0000256" key="12">
    <source>
        <dbReference type="ARBA" id="ARBA00023180"/>
    </source>
</evidence>
<evidence type="ECO:0000256" key="14">
    <source>
        <dbReference type="RuleBase" id="RU361242"/>
    </source>
</evidence>
<dbReference type="STRING" id="70415.A0A5S6QVU0"/>
<keyword evidence="14" id="KW-0808">Transferase</keyword>
<dbReference type="SMART" id="SM00458">
    <property type="entry name" value="RICIN"/>
    <property type="match status" value="1"/>
</dbReference>